<reference evidence="1 2" key="1">
    <citation type="journal article" date="2011" name="PLoS Pathog.">
        <title>Dynamic evolution of pathogenicity revealed by sequencing and comparative genomics of 19 Pseudomonas syringae isolates.</title>
        <authorList>
            <person name="Baltrus D.A."/>
            <person name="Nishimura M.T."/>
            <person name="Romanchuk A."/>
            <person name="Chang J.H."/>
            <person name="Mukhtar M.S."/>
            <person name="Cherkis K."/>
            <person name="Roach J."/>
            <person name="Grant S.R."/>
            <person name="Jones C.D."/>
            <person name="Dangl J.L."/>
        </authorList>
    </citation>
    <scope>NUCLEOTIDE SEQUENCE [LARGE SCALE GENOMIC DNA]</scope>
    <source>
        <strain evidence="2">race 4</strain>
    </source>
</reference>
<sequence length="56" mass="5664">MDSSLSKNGWPALALTGLIFLAAGDSFAADGEAFSPSTACSVLARTPGFKPNPSGY</sequence>
<comment type="caution">
    <text evidence="1">The sequence shown here is derived from an EMBL/GenBank/DDBJ whole genome shotgun (WGS) entry which is preliminary data.</text>
</comment>
<accession>F3C9M7</accession>
<feature type="non-terminal residue" evidence="1">
    <location>
        <position position="56"/>
    </location>
</feature>
<dbReference type="Proteomes" id="UP000005466">
    <property type="component" value="Unassembled WGS sequence"/>
</dbReference>
<protein>
    <submittedName>
        <fullName evidence="1">Uncharacterized protein</fullName>
    </submittedName>
</protein>
<gene>
    <name evidence="1" type="ORF">Pgy4_23016</name>
</gene>
<dbReference type="AlphaFoldDB" id="F3C9M7"/>
<evidence type="ECO:0000313" key="1">
    <source>
        <dbReference type="EMBL" id="EGH15969.1"/>
    </source>
</evidence>
<name>F3C9M7_PSESG</name>
<dbReference type="EMBL" id="ADWY01001112">
    <property type="protein sequence ID" value="EGH15969.1"/>
    <property type="molecule type" value="Genomic_DNA"/>
</dbReference>
<proteinExistence type="predicted"/>
<organism evidence="1 2">
    <name type="scientific">Pseudomonas savastanoi pv. glycinea str. race 4</name>
    <dbReference type="NCBI Taxonomy" id="875330"/>
    <lineage>
        <taxon>Bacteria</taxon>
        <taxon>Pseudomonadati</taxon>
        <taxon>Pseudomonadota</taxon>
        <taxon>Gammaproteobacteria</taxon>
        <taxon>Pseudomonadales</taxon>
        <taxon>Pseudomonadaceae</taxon>
        <taxon>Pseudomonas</taxon>
    </lineage>
</organism>
<dbReference type="HOGENOM" id="CLU_3019108_0_0_6"/>
<evidence type="ECO:0000313" key="2">
    <source>
        <dbReference type="Proteomes" id="UP000005466"/>
    </source>
</evidence>